<reference evidence="2" key="1">
    <citation type="submission" date="2025-08" db="UniProtKB">
        <authorList>
            <consortium name="RefSeq"/>
        </authorList>
    </citation>
    <scope>IDENTIFICATION</scope>
    <source>
        <tissue evidence="2">Muscle</tissue>
    </source>
</reference>
<sequence length="146" mass="16638">MLACRPNVNSNGICPVVSCTEVLYPMHINFKFSSQSFCRSVVQVRIRSFTTACVRSRDPLDCGWKEVVFMCRILKALSNVSINLHTKFRPMSVRILFGLSSDGALVFVSRCGVYLSVLLIRYDFRVVSFVFVRYRSLLADLIQILI</sequence>
<organism evidence="1 2">
    <name type="scientific">Bombus vosnesenskii</name>
    <dbReference type="NCBI Taxonomy" id="207650"/>
    <lineage>
        <taxon>Eukaryota</taxon>
        <taxon>Metazoa</taxon>
        <taxon>Ecdysozoa</taxon>
        <taxon>Arthropoda</taxon>
        <taxon>Hexapoda</taxon>
        <taxon>Insecta</taxon>
        <taxon>Pterygota</taxon>
        <taxon>Neoptera</taxon>
        <taxon>Endopterygota</taxon>
        <taxon>Hymenoptera</taxon>
        <taxon>Apocrita</taxon>
        <taxon>Aculeata</taxon>
        <taxon>Apoidea</taxon>
        <taxon>Anthophila</taxon>
        <taxon>Apidae</taxon>
        <taxon>Bombus</taxon>
        <taxon>Pyrobombus</taxon>
    </lineage>
</organism>
<evidence type="ECO:0000313" key="1">
    <source>
        <dbReference type="Proteomes" id="UP000504631"/>
    </source>
</evidence>
<dbReference type="Proteomes" id="UP000504631">
    <property type="component" value="Unplaced"/>
</dbReference>
<protein>
    <submittedName>
        <fullName evidence="2">Uncharacterized protein LOC117237455</fullName>
    </submittedName>
</protein>
<accession>A0A6J3KVB3</accession>
<dbReference type="GeneID" id="117237455"/>
<proteinExistence type="predicted"/>
<name>A0A6J3KVB3_9HYME</name>
<dbReference type="KEGG" id="bvk:117237455"/>
<evidence type="ECO:0000313" key="2">
    <source>
        <dbReference type="RefSeq" id="XP_033357323.1"/>
    </source>
</evidence>
<dbReference type="AlphaFoldDB" id="A0A6J3KVB3"/>
<gene>
    <name evidence="2" type="primary">LOC117237455</name>
</gene>
<dbReference type="RefSeq" id="XP_033357323.1">
    <property type="nucleotide sequence ID" value="XM_033501432.1"/>
</dbReference>
<keyword evidence="1" id="KW-1185">Reference proteome</keyword>